<name>A0A2S9Q819_9HYPH</name>
<feature type="domain" description="D-alanyl-D-alanine carboxypeptidase-like core" evidence="2">
    <location>
        <begin position="914"/>
        <end position="1032"/>
    </location>
</feature>
<reference evidence="4 5" key="1">
    <citation type="submission" date="2018-02" db="EMBL/GenBank/DDBJ databases">
        <title>Whole genome sequencing of endophytic bacterium.</title>
        <authorList>
            <person name="Eedara R."/>
            <person name="Podile A.R."/>
        </authorList>
    </citation>
    <scope>NUCLEOTIDE SEQUENCE [LARGE SCALE GENOMIC DNA]</scope>
    <source>
        <strain evidence="4 5">RP1T</strain>
    </source>
</reference>
<evidence type="ECO:0000313" key="5">
    <source>
        <dbReference type="Proteomes" id="UP000237682"/>
    </source>
</evidence>
<dbReference type="Gene3D" id="1.10.530.10">
    <property type="match status" value="1"/>
</dbReference>
<evidence type="ECO:0008006" key="6">
    <source>
        <dbReference type="Google" id="ProtNLM"/>
    </source>
</evidence>
<dbReference type="InterPro" id="IPR009045">
    <property type="entry name" value="Zn_M74/Hedgehog-like"/>
</dbReference>
<dbReference type="SUPFAM" id="SSF55166">
    <property type="entry name" value="Hedgehog/DD-peptidase"/>
    <property type="match status" value="1"/>
</dbReference>
<evidence type="ECO:0000259" key="3">
    <source>
        <dbReference type="Pfam" id="PF18013"/>
    </source>
</evidence>
<evidence type="ECO:0000259" key="2">
    <source>
        <dbReference type="Pfam" id="PF02557"/>
    </source>
</evidence>
<dbReference type="InterPro" id="IPR052179">
    <property type="entry name" value="DD-CPase-like"/>
</dbReference>
<dbReference type="PANTHER" id="PTHR34385:SF1">
    <property type="entry name" value="PEPTIDOGLYCAN L-ALANYL-D-GLUTAMATE ENDOPEPTIDASE CWLK"/>
    <property type="match status" value="1"/>
</dbReference>
<dbReference type="AlphaFoldDB" id="A0A2S9Q819"/>
<evidence type="ECO:0000256" key="1">
    <source>
        <dbReference type="SAM" id="MobiDB-lite"/>
    </source>
</evidence>
<dbReference type="Pfam" id="PF02557">
    <property type="entry name" value="VanY"/>
    <property type="match status" value="1"/>
</dbReference>
<evidence type="ECO:0000313" key="4">
    <source>
        <dbReference type="EMBL" id="PRH85491.1"/>
    </source>
</evidence>
<gene>
    <name evidence="4" type="ORF">C5L14_21115</name>
</gene>
<dbReference type="PANTHER" id="PTHR34385">
    <property type="entry name" value="D-ALANYL-D-ALANINE CARBOXYPEPTIDASE"/>
    <property type="match status" value="1"/>
</dbReference>
<dbReference type="Pfam" id="PF18013">
    <property type="entry name" value="Phage_lysozyme2"/>
    <property type="match status" value="1"/>
</dbReference>
<proteinExistence type="predicted"/>
<sequence>MPRFPDYRAEIGLTPGATPQVRTGAEAIGQGLQALGSGLSEAAIGLAHYQKRARQEAAFDDDNKLGLYKQQRQAALAEAAKTMPAEATGFTAGFAKTGAKADAAFLGSISTGNRERVAADLQIFNDGLMNEASQFEYKGRGTYETNAITAAYQASLVGIRSNPSRRDQALAALNAKIDGATSIPAADRARLKRDIAAGSSIEWAKGMAGSDPDRMHELVWGAKTTIPKGAIGPAQADRESAAMSYFIGRGYSREQAAGIVGNLVHESAGLAPSSRNPGDGSDGSDSVGIAQWNGTRAKSLKAFAADRGKDWRDLSVQLAFVDHELNTDYAGVKARLRATNTADEAAGVFVTDYERPAGSQGGAAASHGWDNRRNQARRLAAGDYKPGEVEEKAPDPVVTSLAPDQRDGLVAYARGQRSQGQAVAQGDLEPRIQDATQALTTIGRYDGQLPTQAEFTASYGPQDGARRYSDFQRTVSLGADISAIRAMTPAEQTVWLAARAPKGEGPAFETQRQLHERGIKAIALDQAFRRKDPNGYVRSLHPQIDRLWTDAGTSPERLRAALAATNAAMDRLGMPTEGRALLPKAMVDQALSAFGDRSKSLAERLVPLRAALSASADPGAQQAIFGQMVSAGLPPALEYAAIAYAKGNAPLAERFAAAALGTGGKATGGADDASFASPAAAANTPAGPAPMRSLSGPAIDLGTAAAQALGSSLTGDERTSRAETVRTRMIENAMRNNGRDRLAAIAQTDRDRASLEEDGWVPGMFVREPEGVAPVQVAQIAHASPTTATTSNLIGIANGQMGNGAQNMGTKSRFDTFPIGQDVISYLIENAPEMEMDFQTSVDTSRSARLDQKDIVDGARKLPPGVPKDMDFDTTSRGELGSEGNARAASAETGELLKILRKGQNKSHVLGMAPALRKQLAAMLHDAPPEVRKALSIVSGYRSPKRQKELWDQALIKYGSAAVARRWVAPPGKSQHGFGNAMDLSYDHSSAKNGARISAAGLIAKNWMHANARKYGLIFPLTNEPWHIELVGARTRKK</sequence>
<feature type="domain" description="Phage tail lysozyme" evidence="3">
    <location>
        <begin position="239"/>
        <end position="378"/>
    </location>
</feature>
<dbReference type="InterPro" id="IPR041219">
    <property type="entry name" value="Phage_lysozyme2"/>
</dbReference>
<comment type="caution">
    <text evidence="4">The sequence shown here is derived from an EMBL/GenBank/DDBJ whole genome shotgun (WGS) entry which is preliminary data.</text>
</comment>
<accession>A0A2S9Q819</accession>
<dbReference type="GO" id="GO:0006508">
    <property type="term" value="P:proteolysis"/>
    <property type="evidence" value="ECO:0007669"/>
    <property type="project" value="InterPro"/>
</dbReference>
<dbReference type="InterPro" id="IPR003709">
    <property type="entry name" value="VanY-like_core_dom"/>
</dbReference>
<keyword evidence="5" id="KW-1185">Reference proteome</keyword>
<feature type="region of interest" description="Disordered" evidence="1">
    <location>
        <begin position="270"/>
        <end position="289"/>
    </location>
</feature>
<dbReference type="Gene3D" id="3.30.1380.10">
    <property type="match status" value="1"/>
</dbReference>
<protein>
    <recommendedName>
        <fullName evidence="6">Peptidase M15B domain-containing protein</fullName>
    </recommendedName>
</protein>
<dbReference type="EMBL" id="PUEJ01000008">
    <property type="protein sequence ID" value="PRH85491.1"/>
    <property type="molecule type" value="Genomic_DNA"/>
</dbReference>
<feature type="compositionally biased region" description="Basic and acidic residues" evidence="1">
    <location>
        <begin position="846"/>
        <end position="860"/>
    </location>
</feature>
<dbReference type="Proteomes" id="UP000237682">
    <property type="component" value="Unassembled WGS sequence"/>
</dbReference>
<feature type="region of interest" description="Disordered" evidence="1">
    <location>
        <begin position="843"/>
        <end position="889"/>
    </location>
</feature>
<organism evidence="4 5">
    <name type="scientific">Labrys okinawensis</name>
    <dbReference type="NCBI Taxonomy" id="346911"/>
    <lineage>
        <taxon>Bacteria</taxon>
        <taxon>Pseudomonadati</taxon>
        <taxon>Pseudomonadota</taxon>
        <taxon>Alphaproteobacteria</taxon>
        <taxon>Hyphomicrobiales</taxon>
        <taxon>Xanthobacteraceae</taxon>
        <taxon>Labrys</taxon>
    </lineage>
</organism>
<dbReference type="CDD" id="cd14814">
    <property type="entry name" value="Peptidase_M15"/>
    <property type="match status" value="1"/>
</dbReference>
<dbReference type="GO" id="GO:0008233">
    <property type="term" value="F:peptidase activity"/>
    <property type="evidence" value="ECO:0007669"/>
    <property type="project" value="InterPro"/>
</dbReference>